<dbReference type="SUPFAM" id="SSF56935">
    <property type="entry name" value="Porins"/>
    <property type="match status" value="1"/>
</dbReference>
<dbReference type="Gene3D" id="2.60.40.1120">
    <property type="entry name" value="Carboxypeptidase-like, regulatory domain"/>
    <property type="match status" value="1"/>
</dbReference>
<dbReference type="AlphaFoldDB" id="A0A2T0MJW4"/>
<dbReference type="Proteomes" id="UP000237640">
    <property type="component" value="Unassembled WGS sequence"/>
</dbReference>
<evidence type="ECO:0000313" key="2">
    <source>
        <dbReference type="EMBL" id="PRX57845.1"/>
    </source>
</evidence>
<dbReference type="SUPFAM" id="SSF49464">
    <property type="entry name" value="Carboxypeptidase regulatory domain-like"/>
    <property type="match status" value="1"/>
</dbReference>
<evidence type="ECO:0000313" key="3">
    <source>
        <dbReference type="Proteomes" id="UP000237640"/>
    </source>
</evidence>
<protein>
    <submittedName>
        <fullName evidence="2">Outer membrane receptor protein involved in Fe transport</fullName>
    </submittedName>
</protein>
<proteinExistence type="predicted"/>
<dbReference type="InterPro" id="IPR041700">
    <property type="entry name" value="OMP_b-brl_3"/>
</dbReference>
<evidence type="ECO:0000259" key="1">
    <source>
        <dbReference type="Pfam" id="PF14905"/>
    </source>
</evidence>
<gene>
    <name evidence="2" type="ORF">CLV81_1858</name>
</gene>
<name>A0A2T0MJW4_9FLAO</name>
<comment type="caution">
    <text evidence="2">The sequence shown here is derived from an EMBL/GenBank/DDBJ whole genome shotgun (WGS) entry which is preliminary data.</text>
</comment>
<dbReference type="Pfam" id="PF14905">
    <property type="entry name" value="OMP_b-brl_3"/>
    <property type="match status" value="1"/>
</dbReference>
<dbReference type="EMBL" id="PVYX01000001">
    <property type="protein sequence ID" value="PRX57845.1"/>
    <property type="molecule type" value="Genomic_DNA"/>
</dbReference>
<keyword evidence="3" id="KW-1185">Reference proteome</keyword>
<dbReference type="Pfam" id="PF13715">
    <property type="entry name" value="CarbopepD_reg_2"/>
    <property type="match status" value="1"/>
</dbReference>
<feature type="domain" description="Outer membrane protein beta-barrel" evidence="1">
    <location>
        <begin position="397"/>
        <end position="739"/>
    </location>
</feature>
<dbReference type="InterPro" id="IPR008969">
    <property type="entry name" value="CarboxyPept-like_regulatory"/>
</dbReference>
<keyword evidence="2" id="KW-0675">Receptor</keyword>
<organism evidence="2 3">
    <name type="scientific">Flagellimonas meridianipacifica</name>
    <dbReference type="NCBI Taxonomy" id="1080225"/>
    <lineage>
        <taxon>Bacteria</taxon>
        <taxon>Pseudomonadati</taxon>
        <taxon>Bacteroidota</taxon>
        <taxon>Flavobacteriia</taxon>
        <taxon>Flavobacteriales</taxon>
        <taxon>Flavobacteriaceae</taxon>
        <taxon>Flagellimonas</taxon>
    </lineage>
</organism>
<accession>A0A2T0MJW4</accession>
<sequence>MFSQTEYTLKGHISDESNSPIPIADVLLYNSTQENLVTYTTLIDGDFSLKAPGNKTYVLEISALGYTKFSKEVSLDKDVHFSIQLEQKAQVLEEVELSVVKNPITTLNRNTKIDVQHPIFATVPEPLELFTKLPGVQIAADRQSLTVIGKGNPLIYLNRQQVDFEVLTGLSVDAIESIELIQNPSAKYEASGRAVLLVTTKRDANSGTTISFQETASWKRNYNNYISSNASYSKKGFEVRGNFGLNNLGLWESNTFQFNVPEANIFSDYLVLIPGPFNNRRQINSGLGLYFPISEQDYISFNSVLRLQTNKFSIFTDSFLEIDENQSDILTDTTNDNTRDYFTGSLNFNKSLSKNLNLFSGLQYSQYVTTLDTAIENNTNGVDFILEQLREQRYDLKSYALRVDFEQRLGEELQLDFGVNWNEAGAEAFSEFQNLNPGITDVLDFQYKEDLYASYASMTGNLSKKVNFVSGLRLEHNKVESELASESTPLIERENTRLFPKATIKMSLDSIKTLSVNYAKSVERPNFSRTNTISAFINPVLEGTGNINLQPEITNEISSTFQYKNKSITLGYFKTQNPSSFTIQFDEDAGVAILSLTNLESEKSYYANLNLPFSKGIWTSNTSISLNYNRLEDNNAIIGASKPFVYAYTDHQFKVAKDTTITVGGWGFTRRNDGIFERNSMLVANASLVKTFGQAIQFSLRFNDIFRELNFEERYTVDGVESNGTYFVDGREVALSLKYTIGGQTKGKFKNKSVDENIDRIN</sequence>
<reference evidence="2 3" key="1">
    <citation type="submission" date="2018-03" db="EMBL/GenBank/DDBJ databases">
        <title>Genomic Encyclopedia of Archaeal and Bacterial Type Strains, Phase II (KMG-II): from individual species to whole genera.</title>
        <authorList>
            <person name="Goeker M."/>
        </authorList>
    </citation>
    <scope>NUCLEOTIDE SEQUENCE [LARGE SCALE GENOMIC DNA]</scope>
    <source>
        <strain evidence="2 3">DSM 25027</strain>
    </source>
</reference>